<dbReference type="OrthoDB" id="380823at2157"/>
<comment type="caution">
    <text evidence="3">The sequence shown here is derived from an EMBL/GenBank/DDBJ whole genome shotgun (WGS) entry which is preliminary data.</text>
</comment>
<dbReference type="Gene3D" id="3.40.630.30">
    <property type="match status" value="1"/>
</dbReference>
<keyword evidence="4" id="KW-1185">Reference proteome</keyword>
<dbReference type="Proteomes" id="UP000054387">
    <property type="component" value="Unassembled WGS sequence"/>
</dbReference>
<evidence type="ECO:0000256" key="1">
    <source>
        <dbReference type="SAM" id="MobiDB-lite"/>
    </source>
</evidence>
<organism evidence="3 4">
    <name type="scientific">Haloprofundus marisrubri</name>
    <dbReference type="NCBI Taxonomy" id="1514971"/>
    <lineage>
        <taxon>Archaea</taxon>
        <taxon>Methanobacteriati</taxon>
        <taxon>Methanobacteriota</taxon>
        <taxon>Stenosarchaea group</taxon>
        <taxon>Halobacteria</taxon>
        <taxon>Halobacteriales</taxon>
        <taxon>Haloferacaceae</taxon>
        <taxon>Haloprofundus</taxon>
    </lineage>
</organism>
<feature type="compositionally biased region" description="Low complexity" evidence="1">
    <location>
        <begin position="43"/>
        <end position="76"/>
    </location>
</feature>
<dbReference type="AlphaFoldDB" id="A0A0W1R3R8"/>
<feature type="domain" description="N-acetyltransferase" evidence="2">
    <location>
        <begin position="76"/>
        <end position="229"/>
    </location>
</feature>
<feature type="compositionally biased region" description="Basic and acidic residues" evidence="1">
    <location>
        <begin position="15"/>
        <end position="24"/>
    </location>
</feature>
<dbReference type="InterPro" id="IPR000182">
    <property type="entry name" value="GNAT_dom"/>
</dbReference>
<gene>
    <name evidence="3" type="ORF">AUR64_01600</name>
</gene>
<accession>A0A0W1R3R8</accession>
<dbReference type="STRING" id="1514971.AUR64_01600"/>
<dbReference type="InterPro" id="IPR016181">
    <property type="entry name" value="Acyl_CoA_acyltransferase"/>
</dbReference>
<reference evidence="3 4" key="1">
    <citation type="submission" date="2015-12" db="EMBL/GenBank/DDBJ databases">
        <title>Haloprofundus marisrubri gen. nov., sp. nov., an extremely halophilic archaeon isolated from the Discovery deep brine-seawater interface in the Red Sea.</title>
        <authorList>
            <person name="Zhang G."/>
            <person name="Stingl U."/>
            <person name="Rashid M."/>
        </authorList>
    </citation>
    <scope>NUCLEOTIDE SEQUENCE [LARGE SCALE GENOMIC DNA]</scope>
    <source>
        <strain evidence="3 4">SB9</strain>
    </source>
</reference>
<evidence type="ECO:0000313" key="4">
    <source>
        <dbReference type="Proteomes" id="UP000054387"/>
    </source>
</evidence>
<dbReference type="SUPFAM" id="SSF55729">
    <property type="entry name" value="Acyl-CoA N-acyltransferases (Nat)"/>
    <property type="match status" value="1"/>
</dbReference>
<feature type="region of interest" description="Disordered" evidence="1">
    <location>
        <begin position="1"/>
        <end position="83"/>
    </location>
</feature>
<name>A0A0W1R3R8_9EURY</name>
<sequence>MLFLSELGVMTVSTNERRNGEARPDSGSTADTTGDDPQSSDIAPSSEGSAPAPAPDGGDPTDAASAAVDSTDTSTPVFRPYDSTDRDAVHSLYEAATGDPMDSAWFDRLFVDNPFTSDGVPIHVAEDGDELVGAHLSTAVRVRVGTDVVTALHAIDCVVHPDCEETDLSEQLSTAAEERYADSSAAFAFDFLGGDALGDVLDSGFRVVGEVPTYYRIQNPAALAAQRGPVAGTLGRLGGVVTRGYLGAKRRRAAVDHDVTVSRVDGVPAERLGALAERVDTEAARVVRDAEFYGWRFDDDETYRTYVAARDGEPVAAVVVADRTEEQGRVSLVDVLPADTSSSSSAEVDDSTLSGDSTLSSDDAALRTLLVAVAEQHADANLLTAFGTAFPEAAMRAAGFVRDSDYPLSVLTSPAALVAYPYVDGDAGNADSWRCGGEMLTDGTVWSTTMADHLF</sequence>
<feature type="compositionally biased region" description="Low complexity" evidence="1">
    <location>
        <begin position="25"/>
        <end position="36"/>
    </location>
</feature>
<protein>
    <recommendedName>
        <fullName evidence="2">N-acetyltransferase domain-containing protein</fullName>
    </recommendedName>
</protein>
<proteinExistence type="predicted"/>
<dbReference type="RefSeq" id="WP_058583383.1">
    <property type="nucleotide sequence ID" value="NZ_LOPU01000037.1"/>
</dbReference>
<dbReference type="GO" id="GO:0016747">
    <property type="term" value="F:acyltransferase activity, transferring groups other than amino-acyl groups"/>
    <property type="evidence" value="ECO:0007669"/>
    <property type="project" value="InterPro"/>
</dbReference>
<dbReference type="EMBL" id="LOPU01000037">
    <property type="protein sequence ID" value="KTG07956.1"/>
    <property type="molecule type" value="Genomic_DNA"/>
</dbReference>
<dbReference type="Pfam" id="PF13527">
    <property type="entry name" value="Acetyltransf_9"/>
    <property type="match status" value="1"/>
</dbReference>
<evidence type="ECO:0000259" key="2">
    <source>
        <dbReference type="PROSITE" id="PS51186"/>
    </source>
</evidence>
<evidence type="ECO:0000313" key="3">
    <source>
        <dbReference type="EMBL" id="KTG07956.1"/>
    </source>
</evidence>
<dbReference type="PROSITE" id="PS51186">
    <property type="entry name" value="GNAT"/>
    <property type="match status" value="1"/>
</dbReference>